<keyword evidence="3" id="KW-1185">Reference proteome</keyword>
<dbReference type="InterPro" id="IPR016181">
    <property type="entry name" value="Acyl_CoA_acyltransferase"/>
</dbReference>
<organism evidence="2 3">
    <name type="scientific">Mesorhizobium sanjuanii</name>
    <dbReference type="NCBI Taxonomy" id="2037900"/>
    <lineage>
        <taxon>Bacteria</taxon>
        <taxon>Pseudomonadati</taxon>
        <taxon>Pseudomonadota</taxon>
        <taxon>Alphaproteobacteria</taxon>
        <taxon>Hyphomicrobiales</taxon>
        <taxon>Phyllobacteriaceae</taxon>
        <taxon>Mesorhizobium</taxon>
    </lineage>
</organism>
<reference evidence="2 3" key="1">
    <citation type="submission" date="2017-09" db="EMBL/GenBank/DDBJ databases">
        <title>Mesorhizobum sanjuanii sp. nov. isolated from nodules of Lotus tenuis in saline-alkaline lowlands of Flooding Pampa.</title>
        <authorList>
            <person name="Sannazzaro A.I."/>
            <person name="Torres Tejerizo G.A."/>
            <person name="Fontana F."/>
            <person name="Cumpa Velazquez L.M."/>
            <person name="Hansen L."/>
            <person name="Pistorio M."/>
            <person name="Estrella M.J."/>
        </authorList>
    </citation>
    <scope>NUCLEOTIDE SEQUENCE [LARGE SCALE GENOMIC DNA]</scope>
    <source>
        <strain evidence="2 3">BSA136</strain>
    </source>
</reference>
<evidence type="ECO:0000313" key="2">
    <source>
        <dbReference type="EMBL" id="PDQ22633.1"/>
    </source>
</evidence>
<comment type="caution">
    <text evidence="2">The sequence shown here is derived from an EMBL/GenBank/DDBJ whole genome shotgun (WGS) entry which is preliminary data.</text>
</comment>
<name>A0A2A6FLM3_9HYPH</name>
<dbReference type="PROSITE" id="PS51186">
    <property type="entry name" value="GNAT"/>
    <property type="match status" value="1"/>
</dbReference>
<accession>A0A2A6FLM3</accession>
<dbReference type="InterPro" id="IPR000182">
    <property type="entry name" value="GNAT_dom"/>
</dbReference>
<proteinExistence type="predicted"/>
<protein>
    <recommendedName>
        <fullName evidence="1">N-acetyltransferase domain-containing protein</fullName>
    </recommendedName>
</protein>
<sequence>MHATLKTLSHFDRAHVAHLKLEPEQEQFVDSLDFVFSELQGNARPDLEHAFSVVVSHQIVGFFVLREKAALPEWAPPGVITLHSFRVGRGYQGNGYGKAASRLVSQWISTNRPSVRRLMLTVEEDNVRARHFYMTSGFSDTSATYYDKKFGFQNVLERKIKSV</sequence>
<dbReference type="EMBL" id="NWQG01000012">
    <property type="protein sequence ID" value="PDQ22633.1"/>
    <property type="molecule type" value="Genomic_DNA"/>
</dbReference>
<evidence type="ECO:0000313" key="3">
    <source>
        <dbReference type="Proteomes" id="UP000219182"/>
    </source>
</evidence>
<dbReference type="SUPFAM" id="SSF55729">
    <property type="entry name" value="Acyl-CoA N-acyltransferases (Nat)"/>
    <property type="match status" value="1"/>
</dbReference>
<feature type="domain" description="N-acetyltransferase" evidence="1">
    <location>
        <begin position="3"/>
        <end position="161"/>
    </location>
</feature>
<dbReference type="RefSeq" id="WP_097571888.1">
    <property type="nucleotide sequence ID" value="NZ_NWQG01000012.1"/>
</dbReference>
<dbReference type="GO" id="GO:0016747">
    <property type="term" value="F:acyltransferase activity, transferring groups other than amino-acyl groups"/>
    <property type="evidence" value="ECO:0007669"/>
    <property type="project" value="InterPro"/>
</dbReference>
<dbReference type="Pfam" id="PF00583">
    <property type="entry name" value="Acetyltransf_1"/>
    <property type="match status" value="1"/>
</dbReference>
<dbReference type="Proteomes" id="UP000219182">
    <property type="component" value="Unassembled WGS sequence"/>
</dbReference>
<dbReference type="Gene3D" id="3.40.630.30">
    <property type="match status" value="1"/>
</dbReference>
<gene>
    <name evidence="2" type="ORF">CN311_02715</name>
</gene>
<evidence type="ECO:0000259" key="1">
    <source>
        <dbReference type="PROSITE" id="PS51186"/>
    </source>
</evidence>
<dbReference type="AlphaFoldDB" id="A0A2A6FLM3"/>